<dbReference type="EMBL" id="DVOD01000060">
    <property type="protein sequence ID" value="HIU93137.1"/>
    <property type="molecule type" value="Genomic_DNA"/>
</dbReference>
<evidence type="ECO:0000256" key="3">
    <source>
        <dbReference type="ARBA" id="ARBA00023163"/>
    </source>
</evidence>
<evidence type="ECO:0000313" key="5">
    <source>
        <dbReference type="EMBL" id="HIU93137.1"/>
    </source>
</evidence>
<gene>
    <name evidence="5" type="ORF">IAD26_08400</name>
</gene>
<keyword evidence="2" id="KW-0238">DNA-binding</keyword>
<dbReference type="InterPro" id="IPR010982">
    <property type="entry name" value="Lambda_DNA-bd_dom_sf"/>
</dbReference>
<keyword evidence="3" id="KW-0804">Transcription</keyword>
<dbReference type="AlphaFoldDB" id="A0A9D1N110"/>
<evidence type="ECO:0000259" key="4">
    <source>
        <dbReference type="PROSITE" id="PS50943"/>
    </source>
</evidence>
<dbReference type="PROSITE" id="PS50943">
    <property type="entry name" value="HTH_CROC1"/>
    <property type="match status" value="1"/>
</dbReference>
<feature type="domain" description="HTH cro/C1-type" evidence="4">
    <location>
        <begin position="6"/>
        <end position="60"/>
    </location>
</feature>
<proteinExistence type="predicted"/>
<dbReference type="GO" id="GO:0003677">
    <property type="term" value="F:DNA binding"/>
    <property type="evidence" value="ECO:0007669"/>
    <property type="project" value="UniProtKB-KW"/>
</dbReference>
<accession>A0A9D1N110</accession>
<evidence type="ECO:0000256" key="2">
    <source>
        <dbReference type="ARBA" id="ARBA00023125"/>
    </source>
</evidence>
<dbReference type="SMART" id="SM00530">
    <property type="entry name" value="HTH_XRE"/>
    <property type="match status" value="1"/>
</dbReference>
<evidence type="ECO:0000256" key="1">
    <source>
        <dbReference type="ARBA" id="ARBA00023015"/>
    </source>
</evidence>
<dbReference type="PANTHER" id="PTHR40661">
    <property type="match status" value="1"/>
</dbReference>
<dbReference type="Gene3D" id="1.10.260.40">
    <property type="entry name" value="lambda repressor-like DNA-binding domains"/>
    <property type="match status" value="1"/>
</dbReference>
<dbReference type="CDD" id="cd00093">
    <property type="entry name" value="HTH_XRE"/>
    <property type="match status" value="1"/>
</dbReference>
<organism evidence="5 6">
    <name type="scientific">Candidatus Limenecus avicola</name>
    <dbReference type="NCBI Taxonomy" id="2840847"/>
    <lineage>
        <taxon>Bacteria</taxon>
        <taxon>Bacillati</taxon>
        <taxon>Bacillota</taxon>
        <taxon>Clostridia</taxon>
        <taxon>Eubacteriales</taxon>
        <taxon>Clostridiaceae</taxon>
        <taxon>Clostridiaceae incertae sedis</taxon>
        <taxon>Candidatus Limenecus</taxon>
    </lineage>
</organism>
<dbReference type="InterPro" id="IPR001387">
    <property type="entry name" value="Cro/C1-type_HTH"/>
</dbReference>
<dbReference type="Proteomes" id="UP000886748">
    <property type="component" value="Unassembled WGS sequence"/>
</dbReference>
<dbReference type="PANTHER" id="PTHR40661:SF3">
    <property type="entry name" value="FELS-1 PROPHAGE TRANSCRIPTIONAL REGULATOR"/>
    <property type="match status" value="1"/>
</dbReference>
<dbReference type="SUPFAM" id="SSF47413">
    <property type="entry name" value="lambda repressor-like DNA-binding domains"/>
    <property type="match status" value="1"/>
</dbReference>
<evidence type="ECO:0000313" key="6">
    <source>
        <dbReference type="Proteomes" id="UP000886748"/>
    </source>
</evidence>
<dbReference type="Pfam" id="PF01381">
    <property type="entry name" value="HTH_3"/>
    <property type="match status" value="1"/>
</dbReference>
<name>A0A9D1N110_9CLOT</name>
<sequence>MLADRLKEIRLKINTNASAFARDMAIPQTTYIKYERGERKPSFELLEQLAEIYHVNMHYLFTGEGPMFLPQKSEKQQKYEQAFKERKTFGKRLNYYQSEENLMDDEIAKIIDTSESRVEELGLDKSEPTLAELRALKSYSGIPIDLWVDGELTGDSGSVTQMLSPEEQKMLEFLKKAKENKLI</sequence>
<reference evidence="5" key="1">
    <citation type="submission" date="2020-10" db="EMBL/GenBank/DDBJ databases">
        <authorList>
            <person name="Gilroy R."/>
        </authorList>
    </citation>
    <scope>NUCLEOTIDE SEQUENCE</scope>
    <source>
        <strain evidence="5">CHK154-7741</strain>
    </source>
</reference>
<reference evidence="5" key="2">
    <citation type="journal article" date="2021" name="PeerJ">
        <title>Extensive microbial diversity within the chicken gut microbiome revealed by metagenomics and culture.</title>
        <authorList>
            <person name="Gilroy R."/>
            <person name="Ravi A."/>
            <person name="Getino M."/>
            <person name="Pursley I."/>
            <person name="Horton D.L."/>
            <person name="Alikhan N.F."/>
            <person name="Baker D."/>
            <person name="Gharbi K."/>
            <person name="Hall N."/>
            <person name="Watson M."/>
            <person name="Adriaenssens E.M."/>
            <person name="Foster-Nyarko E."/>
            <person name="Jarju S."/>
            <person name="Secka A."/>
            <person name="Antonio M."/>
            <person name="Oren A."/>
            <person name="Chaudhuri R.R."/>
            <person name="La Ragione R."/>
            <person name="Hildebrand F."/>
            <person name="Pallen M.J."/>
        </authorList>
    </citation>
    <scope>NUCLEOTIDE SEQUENCE</scope>
    <source>
        <strain evidence="5">CHK154-7741</strain>
    </source>
</reference>
<comment type="caution">
    <text evidence="5">The sequence shown here is derived from an EMBL/GenBank/DDBJ whole genome shotgun (WGS) entry which is preliminary data.</text>
</comment>
<protein>
    <submittedName>
        <fullName evidence="5">Helix-turn-helix transcriptional regulator</fullName>
    </submittedName>
</protein>
<keyword evidence="1" id="KW-0805">Transcription regulation</keyword>